<name>A0AAV4AEJ2_9GAST</name>
<dbReference type="Proteomes" id="UP000735302">
    <property type="component" value="Unassembled WGS sequence"/>
</dbReference>
<sequence length="143" mass="16392">MAHSLDEKKGNCFIISRWVTFCIKKEYIVELLVSTSPSMAVYQPPKLALNLICLVHTHGPSTGGGSPLQTPPLEFRLMLSSVQRCHISEISGILKIQKRWKFLFRKKQLLAFEQENPMSLKLFDSMADVFKSFLSKFEKMKLI</sequence>
<dbReference type="AlphaFoldDB" id="A0AAV4AEJ2"/>
<protein>
    <submittedName>
        <fullName evidence="1">Uncharacterized protein</fullName>
    </submittedName>
</protein>
<reference evidence="1 2" key="1">
    <citation type="journal article" date="2021" name="Elife">
        <title>Chloroplast acquisition without the gene transfer in kleptoplastic sea slugs, Plakobranchus ocellatus.</title>
        <authorList>
            <person name="Maeda T."/>
            <person name="Takahashi S."/>
            <person name="Yoshida T."/>
            <person name="Shimamura S."/>
            <person name="Takaki Y."/>
            <person name="Nagai Y."/>
            <person name="Toyoda A."/>
            <person name="Suzuki Y."/>
            <person name="Arimoto A."/>
            <person name="Ishii H."/>
            <person name="Satoh N."/>
            <person name="Nishiyama T."/>
            <person name="Hasebe M."/>
            <person name="Maruyama T."/>
            <person name="Minagawa J."/>
            <person name="Obokata J."/>
            <person name="Shigenobu S."/>
        </authorList>
    </citation>
    <scope>NUCLEOTIDE SEQUENCE [LARGE SCALE GENOMIC DNA]</scope>
</reference>
<comment type="caution">
    <text evidence="1">The sequence shown here is derived from an EMBL/GenBank/DDBJ whole genome shotgun (WGS) entry which is preliminary data.</text>
</comment>
<proteinExistence type="predicted"/>
<keyword evidence="2" id="KW-1185">Reference proteome</keyword>
<accession>A0AAV4AEJ2</accession>
<gene>
    <name evidence="1" type="ORF">PoB_003172800</name>
</gene>
<evidence type="ECO:0000313" key="2">
    <source>
        <dbReference type="Proteomes" id="UP000735302"/>
    </source>
</evidence>
<organism evidence="1 2">
    <name type="scientific">Plakobranchus ocellatus</name>
    <dbReference type="NCBI Taxonomy" id="259542"/>
    <lineage>
        <taxon>Eukaryota</taxon>
        <taxon>Metazoa</taxon>
        <taxon>Spiralia</taxon>
        <taxon>Lophotrochozoa</taxon>
        <taxon>Mollusca</taxon>
        <taxon>Gastropoda</taxon>
        <taxon>Heterobranchia</taxon>
        <taxon>Euthyneura</taxon>
        <taxon>Panpulmonata</taxon>
        <taxon>Sacoglossa</taxon>
        <taxon>Placobranchoidea</taxon>
        <taxon>Plakobranchidae</taxon>
        <taxon>Plakobranchus</taxon>
    </lineage>
</organism>
<evidence type="ECO:0000313" key="1">
    <source>
        <dbReference type="EMBL" id="GFO05223.1"/>
    </source>
</evidence>
<dbReference type="EMBL" id="BLXT01003747">
    <property type="protein sequence ID" value="GFO05223.1"/>
    <property type="molecule type" value="Genomic_DNA"/>
</dbReference>